<keyword evidence="1" id="KW-1133">Transmembrane helix</keyword>
<proteinExistence type="predicted"/>
<accession>A0ABS2MZX9</accession>
<dbReference type="EC" id="3.6.1.27" evidence="3"/>
<keyword evidence="4" id="KW-1185">Reference proteome</keyword>
<feature type="transmembrane region" description="Helical" evidence="1">
    <location>
        <begin position="7"/>
        <end position="28"/>
    </location>
</feature>
<dbReference type="InterPro" id="IPR036938">
    <property type="entry name" value="PAP2/HPO_sf"/>
</dbReference>
<evidence type="ECO:0000313" key="3">
    <source>
        <dbReference type="EMBL" id="MBM7571460.1"/>
    </source>
</evidence>
<comment type="caution">
    <text evidence="3">The sequence shown here is derived from an EMBL/GenBank/DDBJ whole genome shotgun (WGS) entry which is preliminary data.</text>
</comment>
<protein>
    <submittedName>
        <fullName evidence="3">Undecaprenyl-diphosphatase</fullName>
        <ecNumber evidence="3">3.6.1.27</ecNumber>
    </submittedName>
</protein>
<feature type="transmembrane region" description="Helical" evidence="1">
    <location>
        <begin position="186"/>
        <end position="206"/>
    </location>
</feature>
<sequence>MNRRLRYFVVSMFVLALVTSSFLTLSVINTDMPLLDQWSAPAAVALEQSLIFSIFRWITELGSGSFLIPFTVAFAIGLWIYTKDWLASIMCIAGLLLGYKANFWIKYVVARERPRILAEAEGVGYSFPSGHAMVSLITYGVMIYFLVSYVRSTSIAVSIHVIGILLILFIGMSRYIIRVHYLSDVLAGYAFGAVFLILWISLYQLIRKWQT</sequence>
<dbReference type="PANTHER" id="PTHR14969">
    <property type="entry name" value="SPHINGOSINE-1-PHOSPHATE PHOSPHOHYDROLASE"/>
    <property type="match status" value="1"/>
</dbReference>
<dbReference type="InterPro" id="IPR000326">
    <property type="entry name" value="PAP2/HPO"/>
</dbReference>
<evidence type="ECO:0000256" key="1">
    <source>
        <dbReference type="SAM" id="Phobius"/>
    </source>
</evidence>
<dbReference type="GO" id="GO:0050380">
    <property type="term" value="F:undecaprenyl-diphosphatase activity"/>
    <property type="evidence" value="ECO:0007669"/>
    <property type="project" value="UniProtKB-EC"/>
</dbReference>
<dbReference type="SUPFAM" id="SSF48317">
    <property type="entry name" value="Acid phosphatase/Vanadium-dependent haloperoxidase"/>
    <property type="match status" value="1"/>
</dbReference>
<keyword evidence="1" id="KW-0812">Transmembrane</keyword>
<feature type="transmembrane region" description="Helical" evidence="1">
    <location>
        <begin position="155"/>
        <end position="177"/>
    </location>
</feature>
<keyword evidence="3" id="KW-0378">Hydrolase</keyword>
<feature type="domain" description="Phosphatidic acid phosphatase type 2/haloperoxidase" evidence="2">
    <location>
        <begin position="88"/>
        <end position="200"/>
    </location>
</feature>
<dbReference type="CDD" id="cd03392">
    <property type="entry name" value="PAP2_like_2"/>
    <property type="match status" value="1"/>
</dbReference>
<keyword evidence="1" id="KW-0472">Membrane</keyword>
<gene>
    <name evidence="3" type="ORF">JOC48_001956</name>
</gene>
<feature type="transmembrane region" description="Helical" evidence="1">
    <location>
        <begin position="65"/>
        <end position="81"/>
    </location>
</feature>
<dbReference type="Proteomes" id="UP001296943">
    <property type="component" value="Unassembled WGS sequence"/>
</dbReference>
<dbReference type="Pfam" id="PF01569">
    <property type="entry name" value="PAP2"/>
    <property type="match status" value="1"/>
</dbReference>
<evidence type="ECO:0000313" key="4">
    <source>
        <dbReference type="Proteomes" id="UP001296943"/>
    </source>
</evidence>
<organism evidence="3 4">
    <name type="scientific">Aquibacillus albus</name>
    <dbReference type="NCBI Taxonomy" id="1168171"/>
    <lineage>
        <taxon>Bacteria</taxon>
        <taxon>Bacillati</taxon>
        <taxon>Bacillota</taxon>
        <taxon>Bacilli</taxon>
        <taxon>Bacillales</taxon>
        <taxon>Bacillaceae</taxon>
        <taxon>Aquibacillus</taxon>
    </lineage>
</organism>
<dbReference type="SMART" id="SM00014">
    <property type="entry name" value="acidPPc"/>
    <property type="match status" value="1"/>
</dbReference>
<evidence type="ECO:0000259" key="2">
    <source>
        <dbReference type="SMART" id="SM00014"/>
    </source>
</evidence>
<name>A0ABS2MZX9_9BACI</name>
<dbReference type="RefSeq" id="WP_204499088.1">
    <property type="nucleotide sequence ID" value="NZ_JAFBDR010000009.1"/>
</dbReference>
<dbReference type="PANTHER" id="PTHR14969:SF13">
    <property type="entry name" value="AT30094P"/>
    <property type="match status" value="1"/>
</dbReference>
<dbReference type="EMBL" id="JAFBDR010000009">
    <property type="protein sequence ID" value="MBM7571460.1"/>
    <property type="molecule type" value="Genomic_DNA"/>
</dbReference>
<feature type="transmembrane region" description="Helical" evidence="1">
    <location>
        <begin position="130"/>
        <end position="149"/>
    </location>
</feature>
<dbReference type="Gene3D" id="1.20.144.10">
    <property type="entry name" value="Phosphatidic acid phosphatase type 2/haloperoxidase"/>
    <property type="match status" value="2"/>
</dbReference>
<reference evidence="3 4" key="1">
    <citation type="submission" date="2021-01" db="EMBL/GenBank/DDBJ databases">
        <title>Genomic Encyclopedia of Type Strains, Phase IV (KMG-IV): sequencing the most valuable type-strain genomes for metagenomic binning, comparative biology and taxonomic classification.</title>
        <authorList>
            <person name="Goeker M."/>
        </authorList>
    </citation>
    <scope>NUCLEOTIDE SEQUENCE [LARGE SCALE GENOMIC DNA]</scope>
    <source>
        <strain evidence="3 4">DSM 23711</strain>
    </source>
</reference>
<feature type="transmembrane region" description="Helical" evidence="1">
    <location>
        <begin position="87"/>
        <end position="109"/>
    </location>
</feature>